<protein>
    <submittedName>
        <fullName evidence="12">CRISPR-associated Cas3 family helicase</fullName>
    </submittedName>
</protein>
<dbReference type="AlphaFoldDB" id="A0A4R6RZF9"/>
<dbReference type="GO" id="GO:0051607">
    <property type="term" value="P:defense response to virus"/>
    <property type="evidence" value="ECO:0007669"/>
    <property type="project" value="UniProtKB-KW"/>
</dbReference>
<dbReference type="InterPro" id="IPR050547">
    <property type="entry name" value="DEAD_box_RNA_helicases"/>
</dbReference>
<keyword evidence="9" id="KW-0051">Antiviral defense</keyword>
<dbReference type="InterPro" id="IPR041372">
    <property type="entry name" value="Cas3_C"/>
</dbReference>
<dbReference type="PROSITE" id="PS51192">
    <property type="entry name" value="HELICASE_ATP_BIND_1"/>
    <property type="match status" value="1"/>
</dbReference>
<dbReference type="GO" id="GO:0005524">
    <property type="term" value="F:ATP binding"/>
    <property type="evidence" value="ECO:0007669"/>
    <property type="project" value="UniProtKB-KW"/>
</dbReference>
<evidence type="ECO:0000256" key="9">
    <source>
        <dbReference type="ARBA" id="ARBA00023118"/>
    </source>
</evidence>
<dbReference type="GO" id="GO:0003724">
    <property type="term" value="F:RNA helicase activity"/>
    <property type="evidence" value="ECO:0007669"/>
    <property type="project" value="TreeGrafter"/>
</dbReference>
<keyword evidence="8" id="KW-0067">ATP-binding</keyword>
<evidence type="ECO:0000313" key="13">
    <source>
        <dbReference type="Proteomes" id="UP000295601"/>
    </source>
</evidence>
<dbReference type="SMART" id="SM00490">
    <property type="entry name" value="HELICc"/>
    <property type="match status" value="1"/>
</dbReference>
<keyword evidence="5" id="KW-0547">Nucleotide-binding</keyword>
<gene>
    <name evidence="12" type="ORF">EDF62_1798</name>
</gene>
<dbReference type="InterPro" id="IPR054712">
    <property type="entry name" value="Cas3-like_dom"/>
</dbReference>
<feature type="domain" description="HD Cas3-type" evidence="11">
    <location>
        <begin position="22"/>
        <end position="224"/>
    </location>
</feature>
<accession>A0A4R6RZF9</accession>
<evidence type="ECO:0000256" key="7">
    <source>
        <dbReference type="ARBA" id="ARBA00022806"/>
    </source>
</evidence>
<dbReference type="GO" id="GO:0004518">
    <property type="term" value="F:nuclease activity"/>
    <property type="evidence" value="ECO:0007669"/>
    <property type="project" value="UniProtKB-KW"/>
</dbReference>
<dbReference type="CDD" id="cd09641">
    <property type="entry name" value="Cas3''_I"/>
    <property type="match status" value="1"/>
</dbReference>
<dbReference type="InterPro" id="IPR011545">
    <property type="entry name" value="DEAD/DEAH_box_helicase_dom"/>
</dbReference>
<evidence type="ECO:0000256" key="6">
    <source>
        <dbReference type="ARBA" id="ARBA00022801"/>
    </source>
</evidence>
<dbReference type="CDD" id="cd17930">
    <property type="entry name" value="DEXHc_cas3"/>
    <property type="match status" value="1"/>
</dbReference>
<evidence type="ECO:0000256" key="1">
    <source>
        <dbReference type="ARBA" id="ARBA00006847"/>
    </source>
</evidence>
<evidence type="ECO:0000256" key="4">
    <source>
        <dbReference type="ARBA" id="ARBA00022723"/>
    </source>
</evidence>
<dbReference type="PANTHER" id="PTHR47963">
    <property type="entry name" value="DEAD-BOX ATP-DEPENDENT RNA HELICASE 47, MITOCHONDRIAL"/>
    <property type="match status" value="1"/>
</dbReference>
<dbReference type="PANTHER" id="PTHR47963:SF9">
    <property type="entry name" value="CRISPR-ASSOCIATED ENDONUCLEASE_HELICASE CAS3"/>
    <property type="match status" value="1"/>
</dbReference>
<dbReference type="OrthoDB" id="9810236at2"/>
<comment type="similarity">
    <text evidence="1">In the N-terminal section; belongs to the CRISPR-associated nuclease Cas3-HD family.</text>
</comment>
<dbReference type="Pfam" id="PF22590">
    <property type="entry name" value="Cas3-like_C_2"/>
    <property type="match status" value="1"/>
</dbReference>
<keyword evidence="13" id="KW-1185">Reference proteome</keyword>
<dbReference type="GO" id="GO:0016787">
    <property type="term" value="F:hydrolase activity"/>
    <property type="evidence" value="ECO:0007669"/>
    <property type="project" value="UniProtKB-KW"/>
</dbReference>
<dbReference type="Gene3D" id="1.10.3210.30">
    <property type="match status" value="1"/>
</dbReference>
<comment type="caution">
    <text evidence="12">The sequence shown here is derived from an EMBL/GenBank/DDBJ whole genome shotgun (WGS) entry which is preliminary data.</text>
</comment>
<keyword evidence="7" id="KW-0347">Helicase</keyword>
<evidence type="ECO:0000259" key="11">
    <source>
        <dbReference type="PROSITE" id="PS51643"/>
    </source>
</evidence>
<dbReference type="InterPro" id="IPR001650">
    <property type="entry name" value="Helicase_C-like"/>
</dbReference>
<proteinExistence type="inferred from homology"/>
<dbReference type="PROSITE" id="PS51643">
    <property type="entry name" value="HD_CAS3"/>
    <property type="match status" value="1"/>
</dbReference>
<evidence type="ECO:0000256" key="8">
    <source>
        <dbReference type="ARBA" id="ARBA00022840"/>
    </source>
</evidence>
<comment type="similarity">
    <text evidence="2">In the central section; belongs to the CRISPR-associated helicase Cas3 family.</text>
</comment>
<evidence type="ECO:0000256" key="2">
    <source>
        <dbReference type="ARBA" id="ARBA00009046"/>
    </source>
</evidence>
<evidence type="ECO:0000256" key="3">
    <source>
        <dbReference type="ARBA" id="ARBA00022722"/>
    </source>
</evidence>
<dbReference type="Pfam" id="PF18019">
    <property type="entry name" value="Cas3_HD"/>
    <property type="match status" value="1"/>
</dbReference>
<dbReference type="InterPro" id="IPR014001">
    <property type="entry name" value="Helicase_ATP-bd"/>
</dbReference>
<keyword evidence="4" id="KW-0479">Metal-binding</keyword>
<dbReference type="GO" id="GO:0046872">
    <property type="term" value="F:metal ion binding"/>
    <property type="evidence" value="ECO:0007669"/>
    <property type="project" value="UniProtKB-KW"/>
</dbReference>
<evidence type="ECO:0000313" key="12">
    <source>
        <dbReference type="EMBL" id="TDP92582.1"/>
    </source>
</evidence>
<dbReference type="Pfam" id="PF00270">
    <property type="entry name" value="DEAD"/>
    <property type="match status" value="1"/>
</dbReference>
<dbReference type="Gene3D" id="3.40.50.300">
    <property type="entry name" value="P-loop containing nucleotide triphosphate hydrolases"/>
    <property type="match status" value="2"/>
</dbReference>
<reference evidence="12 13" key="1">
    <citation type="submission" date="2019-03" db="EMBL/GenBank/DDBJ databases">
        <title>Genomic analyses of the natural microbiome of Caenorhabditis elegans.</title>
        <authorList>
            <person name="Samuel B."/>
        </authorList>
    </citation>
    <scope>NUCLEOTIDE SEQUENCE [LARGE SCALE GENOMIC DNA]</scope>
    <source>
        <strain evidence="12 13">JUb18</strain>
    </source>
</reference>
<dbReference type="InterPro" id="IPR027417">
    <property type="entry name" value="P-loop_NTPase"/>
</dbReference>
<organism evidence="12 13">
    <name type="scientific">Leucobacter luti</name>
    <dbReference type="NCBI Taxonomy" id="340320"/>
    <lineage>
        <taxon>Bacteria</taxon>
        <taxon>Bacillati</taxon>
        <taxon>Actinomycetota</taxon>
        <taxon>Actinomycetes</taxon>
        <taxon>Micrococcales</taxon>
        <taxon>Microbacteriaceae</taxon>
        <taxon>Leucobacter</taxon>
    </lineage>
</organism>
<name>A0A4R6RZF9_9MICO</name>
<dbReference type="InterPro" id="IPR006474">
    <property type="entry name" value="Helicase_Cas3_CRISPR-ass_core"/>
</dbReference>
<dbReference type="EMBL" id="SNYA01000004">
    <property type="protein sequence ID" value="TDP92582.1"/>
    <property type="molecule type" value="Genomic_DNA"/>
</dbReference>
<dbReference type="NCBIfam" id="TIGR01596">
    <property type="entry name" value="cas3_HD"/>
    <property type="match status" value="1"/>
</dbReference>
<keyword evidence="6" id="KW-0378">Hydrolase</keyword>
<dbReference type="NCBIfam" id="TIGR01587">
    <property type="entry name" value="cas3_core"/>
    <property type="match status" value="1"/>
</dbReference>
<dbReference type="Proteomes" id="UP000295601">
    <property type="component" value="Unassembled WGS sequence"/>
</dbReference>
<dbReference type="Pfam" id="PF18395">
    <property type="entry name" value="Cas3_C"/>
    <property type="match status" value="1"/>
</dbReference>
<dbReference type="InterPro" id="IPR038257">
    <property type="entry name" value="CRISPR-assoc_Cas3_HD_sf"/>
</dbReference>
<keyword evidence="3" id="KW-0540">Nuclease</keyword>
<sequence length="953" mass="103659">MLTEATRSVWAKSPMDPVTHTDRVVWLPLYQHLDDTLGIAEQLWDHWLPLNVRAAVSGSFGSESAGRSVLSFLAGTHDVGKASPAFAVQVPELADTMGGHGLAIPRWLLGAPERALARHEIVSHLAVENWLEQVFGAERSTAVQLASVVGSHHGSAPRAGQVTDAADRPDLVGVGLWAECRTELIERAARTSGIAEHQEAIARAVAPQTALVLLTAVVILADWLASNEKYFGLFPIGEFEDVDQRQRVANAWKRAGFPARWRATAPATVEEQFSTRFGFSAPNATQRRLVALVSDPEIPRLIILEAAMGAGKTEAALCAAEILAERTGAGGIFIGLPTQATTDSMFSRVLDWAKTLDSESSVFLAHGKSALNPVFEQLERDAFFVDVGRASADMQGSVEQAAGDQNVLAHQWFADRRRGPLANLVIGTIDQALILALSSKHLMLRHLALANKVVIIDEAHAFSTYMSSYLDMALEWLGGYGAPVIILSATLPAARRAEMVHAYESGARRARGERSTHASRAIEHEQLAPLRDEIGYPSIVVADTVTPPQVHIPDEEAEPTEVALGWIDDAEDALVDFLREQLSDGGCAAVIHNTVGRVQRTAASLRAAFPDIPVIVAHSRFLASDRIANDSELLDLLGSPRRSTGRPRTCIVVATQVIEQSLDIDFDLMVTDLAPIDLILQRSGRLHRHRRGRGESERPAPLQLPQLFLTGVDRAQLPPELESGASLIYGDYLLLRTLAELSERTSLFIPGDISPLVQRVYGEEEIVPVGWESAVGAARLEHNTLVADRISAAKAFRLDSVGRPGDSLIRWASKSVGAVTTESRARATVRDGEDSLEVLVLFEDEFGQRRTAPWAADGGLHVPLNEAPNRALQKRILGSALRLPGILSAPWNIDAHIAELERGFDMLEWHSCLPLKGQLLIVFDAQLRARLGKYELQYSPEDGLVVLDGTSTQ</sequence>
<evidence type="ECO:0000256" key="5">
    <source>
        <dbReference type="ARBA" id="ARBA00022741"/>
    </source>
</evidence>
<dbReference type="SMART" id="SM00487">
    <property type="entry name" value="DEXDc"/>
    <property type="match status" value="1"/>
</dbReference>
<feature type="domain" description="Helicase ATP-binding" evidence="10">
    <location>
        <begin position="293"/>
        <end position="509"/>
    </location>
</feature>
<dbReference type="RefSeq" id="WP_133616738.1">
    <property type="nucleotide sequence ID" value="NZ_SNYA01000004.1"/>
</dbReference>
<dbReference type="GO" id="GO:0003723">
    <property type="term" value="F:RNA binding"/>
    <property type="evidence" value="ECO:0007669"/>
    <property type="project" value="TreeGrafter"/>
</dbReference>
<dbReference type="InterPro" id="IPR006483">
    <property type="entry name" value="CRISPR-assoc_Cas3_HD"/>
</dbReference>
<evidence type="ECO:0000259" key="10">
    <source>
        <dbReference type="PROSITE" id="PS51192"/>
    </source>
</evidence>
<dbReference type="SUPFAM" id="SSF52540">
    <property type="entry name" value="P-loop containing nucleoside triphosphate hydrolases"/>
    <property type="match status" value="1"/>
</dbReference>